<evidence type="ECO:0000313" key="8">
    <source>
        <dbReference type="Proteomes" id="UP000664702"/>
    </source>
</evidence>
<reference evidence="6" key="1">
    <citation type="submission" date="2021-03" db="EMBL/GenBank/DDBJ databases">
        <title>Whole Genome Sequence of Bradyrhizobium sp. Strain 144S4.</title>
        <authorList>
            <person name="Bromfield E.S.P."/>
            <person name="Cloutier S."/>
        </authorList>
    </citation>
    <scope>NUCLEOTIDE SEQUENCE [LARGE SCALE GENOMIC DNA]</scope>
    <source>
        <strain evidence="6">144S4</strain>
    </source>
</reference>
<gene>
    <name evidence="7" type="ORF">J4G43_042360</name>
    <name evidence="6" type="ORF">J4G43_44175</name>
</gene>
<reference evidence="7 8" key="2">
    <citation type="journal article" date="2022" name="Int. J. Syst. Evol. Microbiol.">
        <title>Strains of Bradyrhizobium barranii sp. nov. associated with legumes native to Canada are symbionts of soybeans and belong to different subspecies (subsp. barranii subsp. nov. and subsp. apii subsp. nov.) and symbiovars (sv. glycinearum and sv. septentrionale).</title>
        <authorList>
            <person name="Bromfield E.S.P."/>
            <person name="Cloutier S."/>
            <person name="Wasai-Hara S."/>
            <person name="Minamisawa K."/>
        </authorList>
    </citation>
    <scope>NUCLEOTIDE SEQUENCE [LARGE SCALE GENOMIC DNA]</scope>
    <source>
        <strain evidence="7 8">144S4</strain>
    </source>
</reference>
<dbReference type="KEGG" id="bban:J4G43_042360"/>
<dbReference type="PANTHER" id="PTHR33164">
    <property type="entry name" value="TRANSCRIPTIONAL REGULATOR, MARR FAMILY"/>
    <property type="match status" value="1"/>
</dbReference>
<evidence type="ECO:0000313" key="7">
    <source>
        <dbReference type="EMBL" id="UEM11174.1"/>
    </source>
</evidence>
<feature type="domain" description="HTH marR-type" evidence="5">
    <location>
        <begin position="1"/>
        <end position="132"/>
    </location>
</feature>
<name>A0A939MHR3_9BRAD</name>
<dbReference type="InterPro" id="IPR023187">
    <property type="entry name" value="Tscrpt_reg_MarR-type_CS"/>
</dbReference>
<dbReference type="PANTHER" id="PTHR33164:SF89">
    <property type="entry name" value="MARR FAMILY REGULATORY PROTEIN"/>
    <property type="match status" value="1"/>
</dbReference>
<dbReference type="Gene3D" id="1.10.10.10">
    <property type="entry name" value="Winged helix-like DNA-binding domain superfamily/Winged helix DNA-binding domain"/>
    <property type="match status" value="1"/>
</dbReference>
<keyword evidence="1" id="KW-0805">Transcription regulation</keyword>
<evidence type="ECO:0000259" key="5">
    <source>
        <dbReference type="PROSITE" id="PS50995"/>
    </source>
</evidence>
<dbReference type="Proteomes" id="UP000664702">
    <property type="component" value="Chromosome"/>
</dbReference>
<dbReference type="InterPro" id="IPR000835">
    <property type="entry name" value="HTH_MarR-typ"/>
</dbReference>
<dbReference type="PROSITE" id="PS01117">
    <property type="entry name" value="HTH_MARR_1"/>
    <property type="match status" value="1"/>
</dbReference>
<dbReference type="InterPro" id="IPR036388">
    <property type="entry name" value="WH-like_DNA-bd_sf"/>
</dbReference>
<dbReference type="AlphaFoldDB" id="A0A939MHR3"/>
<proteinExistence type="predicted"/>
<dbReference type="SMART" id="SM00347">
    <property type="entry name" value="HTH_MARR"/>
    <property type="match status" value="1"/>
</dbReference>
<dbReference type="GO" id="GO:0003677">
    <property type="term" value="F:DNA binding"/>
    <property type="evidence" value="ECO:0007669"/>
    <property type="project" value="UniProtKB-KW"/>
</dbReference>
<protein>
    <submittedName>
        <fullName evidence="6">MarR family transcriptional regulator</fullName>
    </submittedName>
</protein>
<dbReference type="EMBL" id="JAGEMI010000001">
    <property type="protein sequence ID" value="MBO1867634.1"/>
    <property type="molecule type" value="Genomic_DNA"/>
</dbReference>
<evidence type="ECO:0000313" key="6">
    <source>
        <dbReference type="EMBL" id="MBO1867634.1"/>
    </source>
</evidence>
<evidence type="ECO:0000256" key="1">
    <source>
        <dbReference type="ARBA" id="ARBA00023015"/>
    </source>
</evidence>
<dbReference type="SUPFAM" id="SSF46785">
    <property type="entry name" value="Winged helix' DNA-binding domain"/>
    <property type="match status" value="1"/>
</dbReference>
<keyword evidence="2" id="KW-0238">DNA-binding</keyword>
<feature type="region of interest" description="Disordered" evidence="4">
    <location>
        <begin position="198"/>
        <end position="217"/>
    </location>
</feature>
<evidence type="ECO:0000256" key="4">
    <source>
        <dbReference type="SAM" id="MobiDB-lite"/>
    </source>
</evidence>
<dbReference type="GO" id="GO:0006950">
    <property type="term" value="P:response to stress"/>
    <property type="evidence" value="ECO:0007669"/>
    <property type="project" value="TreeGrafter"/>
</dbReference>
<dbReference type="GO" id="GO:0003700">
    <property type="term" value="F:DNA-binding transcription factor activity"/>
    <property type="evidence" value="ECO:0007669"/>
    <property type="project" value="InterPro"/>
</dbReference>
<dbReference type="InterPro" id="IPR036390">
    <property type="entry name" value="WH_DNA-bd_sf"/>
</dbReference>
<dbReference type="Pfam" id="PF12802">
    <property type="entry name" value="MarR_2"/>
    <property type="match status" value="1"/>
</dbReference>
<dbReference type="InterPro" id="IPR039422">
    <property type="entry name" value="MarR/SlyA-like"/>
</dbReference>
<dbReference type="EMBL" id="CP086136">
    <property type="protein sequence ID" value="UEM11174.1"/>
    <property type="molecule type" value="Genomic_DNA"/>
</dbReference>
<evidence type="ECO:0000256" key="3">
    <source>
        <dbReference type="ARBA" id="ARBA00023163"/>
    </source>
</evidence>
<keyword evidence="3" id="KW-0804">Transcription</keyword>
<evidence type="ECO:0000256" key="2">
    <source>
        <dbReference type="ARBA" id="ARBA00023125"/>
    </source>
</evidence>
<dbReference type="RefSeq" id="WP_208088499.1">
    <property type="nucleotide sequence ID" value="NZ_CP086136.1"/>
</dbReference>
<sequence>MPLAREAVELLVQAARAWYFEGNQHGLRDREWMALRFLHRANRFSRTPSALAGFIGATRATASQIVKTLEAKSFLVRKPSHEDKRSVVLHVTAQGEKCLSQHDPINHVVNAVTSLGTDECVRLRDSLREILNHLDAAHQRLDASICRDCMFLAERSPGAGKGRASAEFMCRLYRAPVSLEETELLCTSFERTRDRPKIEGHLDRAHGEPGMRREFAA</sequence>
<accession>A0A939MHR3</accession>
<dbReference type="PROSITE" id="PS50995">
    <property type="entry name" value="HTH_MARR_2"/>
    <property type="match status" value="1"/>
</dbReference>
<organism evidence="6">
    <name type="scientific">Bradyrhizobium barranii subsp. barranii</name>
    <dbReference type="NCBI Taxonomy" id="2823807"/>
    <lineage>
        <taxon>Bacteria</taxon>
        <taxon>Pseudomonadati</taxon>
        <taxon>Pseudomonadota</taxon>
        <taxon>Alphaproteobacteria</taxon>
        <taxon>Hyphomicrobiales</taxon>
        <taxon>Nitrobacteraceae</taxon>
        <taxon>Bradyrhizobium</taxon>
        <taxon>Bradyrhizobium barranii</taxon>
    </lineage>
</organism>